<keyword evidence="2" id="KW-1185">Reference proteome</keyword>
<dbReference type="EMBL" id="FXTM01000006">
    <property type="protein sequence ID" value="SMO47911.1"/>
    <property type="molecule type" value="Genomic_DNA"/>
</dbReference>
<gene>
    <name evidence="1" type="ORF">SAMN06269117_1064</name>
</gene>
<dbReference type="Proteomes" id="UP000317315">
    <property type="component" value="Unassembled WGS sequence"/>
</dbReference>
<dbReference type="RefSeq" id="WP_142934566.1">
    <property type="nucleotide sequence ID" value="NZ_FXTM01000006.1"/>
</dbReference>
<proteinExistence type="predicted"/>
<dbReference type="OrthoDB" id="12936at2"/>
<name>A0A521BMB2_9BACT</name>
<evidence type="ECO:0000313" key="1">
    <source>
        <dbReference type="EMBL" id="SMO47911.1"/>
    </source>
</evidence>
<organism evidence="1 2">
    <name type="scientific">Balnearium lithotrophicum</name>
    <dbReference type="NCBI Taxonomy" id="223788"/>
    <lineage>
        <taxon>Bacteria</taxon>
        <taxon>Pseudomonadati</taxon>
        <taxon>Aquificota</taxon>
        <taxon>Aquificia</taxon>
        <taxon>Desulfurobacteriales</taxon>
        <taxon>Desulfurobacteriaceae</taxon>
        <taxon>Balnearium</taxon>
    </lineage>
</organism>
<reference evidence="1 2" key="1">
    <citation type="submission" date="2017-05" db="EMBL/GenBank/DDBJ databases">
        <authorList>
            <person name="Varghese N."/>
            <person name="Submissions S."/>
        </authorList>
    </citation>
    <scope>NUCLEOTIDE SEQUENCE [LARGE SCALE GENOMIC DNA]</scope>
    <source>
        <strain evidence="1 2">DSM 16304</strain>
    </source>
</reference>
<dbReference type="AlphaFoldDB" id="A0A521BMB2"/>
<accession>A0A521BMB2</accession>
<evidence type="ECO:0000313" key="2">
    <source>
        <dbReference type="Proteomes" id="UP000317315"/>
    </source>
</evidence>
<protein>
    <submittedName>
        <fullName evidence="1">Uncharacterized protein</fullName>
    </submittedName>
</protein>
<sequence>MDDSFSLLGLDRELCERAVDEGEEVTVKHYVFDDLLDTSEKLTCSHLEVDENFSIFNYLLKKEKLSFFSRSEEIPLGCYVGYKNGSLFTFEDFNFKIQSLDEFTLLVEAIEVTTGKAFHFELCNLCQLPEKLSSEMDVALTIYSNRVKRLPPLSHFDQVADENRELLKLAIKGNEKAREKLERSLGEEETVRLLGEFSQKPEELFDTCILSDRENYTVIGIVTSVSEIGFEGKSLYSVDLFSEDLELKLLTPEYPLSEGERFLAVGKMYGVATV</sequence>